<dbReference type="Proteomes" id="UP001059546">
    <property type="component" value="Chromosome IV"/>
</dbReference>
<evidence type="ECO:0000313" key="1">
    <source>
        <dbReference type="EMBL" id="UTX42989.1"/>
    </source>
</evidence>
<reference evidence="2 4" key="2">
    <citation type="submission" date="2023-02" db="EMBL/GenBank/DDBJ databases">
        <title>Encephalitozoon hellem ATCC 50451 complete genome.</title>
        <authorList>
            <person name="Mascarenhas dos Santos A.C."/>
            <person name="Julian A.T."/>
            <person name="Pombert J.-F."/>
        </authorList>
    </citation>
    <scope>NUCLEOTIDE SEQUENCE [LARGE SCALE GENOMIC DNA]</scope>
    <source>
        <strain evidence="2 4">ATCC 50451</strain>
    </source>
</reference>
<organism evidence="1 3">
    <name type="scientific">Encephalitozoon hellem</name>
    <name type="common">Microsporidian parasite</name>
    <dbReference type="NCBI Taxonomy" id="27973"/>
    <lineage>
        <taxon>Eukaryota</taxon>
        <taxon>Fungi</taxon>
        <taxon>Fungi incertae sedis</taxon>
        <taxon>Microsporidia</taxon>
        <taxon>Unikaryonidae</taxon>
        <taxon>Encephalitozoon</taxon>
    </lineage>
</organism>
<keyword evidence="4" id="KW-1185">Reference proteome</keyword>
<evidence type="ECO:0000313" key="3">
    <source>
        <dbReference type="Proteomes" id="UP001059546"/>
    </source>
</evidence>
<dbReference type="Proteomes" id="UP001217963">
    <property type="component" value="Chromosome IV"/>
</dbReference>
<evidence type="ECO:0000313" key="4">
    <source>
        <dbReference type="Proteomes" id="UP001217963"/>
    </source>
</evidence>
<dbReference type="EMBL" id="CP119065">
    <property type="protein sequence ID" value="WEL38446.1"/>
    <property type="molecule type" value="Genomic_DNA"/>
</dbReference>
<dbReference type="OrthoDB" id="2190490at2759"/>
<name>A0A9Q9C2M9_ENCHE</name>
<gene>
    <name evidence="1" type="ORF">GPU96_04g07220</name>
    <name evidence="2" type="ORF">PFJ87_04g01200</name>
</gene>
<reference evidence="1" key="1">
    <citation type="submission" date="2021-05" db="EMBL/GenBank/DDBJ databases">
        <title>Encephalitozoon hellem ATCC 50604 Complete Genome.</title>
        <authorList>
            <person name="Mascarenhas dos Santos A.C."/>
            <person name="Julian A.T."/>
            <person name="Pombert J.-F."/>
        </authorList>
    </citation>
    <scope>NUCLEOTIDE SEQUENCE</scope>
    <source>
        <strain evidence="1">ATCC 50604</strain>
    </source>
</reference>
<accession>A0A9Q9C2M9</accession>
<proteinExistence type="predicted"/>
<dbReference type="EMBL" id="CP075150">
    <property type="protein sequence ID" value="UTX42989.1"/>
    <property type="molecule type" value="Genomic_DNA"/>
</dbReference>
<evidence type="ECO:0000313" key="2">
    <source>
        <dbReference type="EMBL" id="WEL38446.1"/>
    </source>
</evidence>
<protein>
    <submittedName>
        <fullName evidence="1">Uncharacterized protein</fullName>
    </submittedName>
</protein>
<dbReference type="AlphaFoldDB" id="A0A9Q9C2M9"/>
<sequence length="137" mass="15855">MALIVDTFEVPSVLISQKLFRSADARVIEEVSLGTIEEVLAGEGIYSIHRECFSCEEIRWMKYYFNEVVEVFANVQYVNKSKKIVRYYSIVRDCNGAVIDLAEIKESEDEETHDKTAFLPYIKAQEEEIVIFPDDED</sequence>